<protein>
    <submittedName>
        <fullName evidence="3">Serine hydrolase domain-containing protein</fullName>
        <ecNumber evidence="3">3.-.-.-</ecNumber>
    </submittedName>
</protein>
<evidence type="ECO:0000259" key="2">
    <source>
        <dbReference type="Pfam" id="PF00144"/>
    </source>
</evidence>
<dbReference type="Proteomes" id="UP001597389">
    <property type="component" value="Unassembled WGS sequence"/>
</dbReference>
<dbReference type="InterPro" id="IPR001466">
    <property type="entry name" value="Beta-lactam-related"/>
</dbReference>
<dbReference type="EMBL" id="JBHUJB010000051">
    <property type="protein sequence ID" value="MFD2159736.1"/>
    <property type="molecule type" value="Genomic_DNA"/>
</dbReference>
<organism evidence="3 4">
    <name type="scientific">Rubritalea tangerina</name>
    <dbReference type="NCBI Taxonomy" id="430798"/>
    <lineage>
        <taxon>Bacteria</taxon>
        <taxon>Pseudomonadati</taxon>
        <taxon>Verrucomicrobiota</taxon>
        <taxon>Verrucomicrobiia</taxon>
        <taxon>Verrucomicrobiales</taxon>
        <taxon>Rubritaleaceae</taxon>
        <taxon>Rubritalea</taxon>
    </lineage>
</organism>
<dbReference type="InterPro" id="IPR050789">
    <property type="entry name" value="Diverse_Enzym_Activities"/>
</dbReference>
<dbReference type="InterPro" id="IPR012338">
    <property type="entry name" value="Beta-lactam/transpept-like"/>
</dbReference>
<dbReference type="GO" id="GO:0016787">
    <property type="term" value="F:hydrolase activity"/>
    <property type="evidence" value="ECO:0007669"/>
    <property type="project" value="UniProtKB-KW"/>
</dbReference>
<feature type="signal peptide" evidence="1">
    <location>
        <begin position="1"/>
        <end position="23"/>
    </location>
</feature>
<comment type="caution">
    <text evidence="3">The sequence shown here is derived from an EMBL/GenBank/DDBJ whole genome shotgun (WGS) entry which is preliminary data.</text>
</comment>
<dbReference type="EC" id="3.-.-.-" evidence="3"/>
<keyword evidence="1" id="KW-0732">Signal</keyword>
<evidence type="ECO:0000313" key="4">
    <source>
        <dbReference type="Proteomes" id="UP001597389"/>
    </source>
</evidence>
<dbReference type="Pfam" id="PF00144">
    <property type="entry name" value="Beta-lactamase"/>
    <property type="match status" value="1"/>
</dbReference>
<dbReference type="RefSeq" id="WP_377089695.1">
    <property type="nucleotide sequence ID" value="NZ_JBHSJL010000014.1"/>
</dbReference>
<name>A0ABW4ZDZ8_9BACT</name>
<feature type="domain" description="Beta-lactamase-related" evidence="2">
    <location>
        <begin position="124"/>
        <end position="426"/>
    </location>
</feature>
<dbReference type="SUPFAM" id="SSF56601">
    <property type="entry name" value="beta-lactamase/transpeptidase-like"/>
    <property type="match status" value="1"/>
</dbReference>
<dbReference type="PANTHER" id="PTHR43283:SF7">
    <property type="entry name" value="BETA-LACTAMASE-RELATED DOMAIN-CONTAINING PROTEIN"/>
    <property type="match status" value="1"/>
</dbReference>
<dbReference type="PANTHER" id="PTHR43283">
    <property type="entry name" value="BETA-LACTAMASE-RELATED"/>
    <property type="match status" value="1"/>
</dbReference>
<feature type="chain" id="PRO_5046047628" evidence="1">
    <location>
        <begin position="24"/>
        <end position="443"/>
    </location>
</feature>
<sequence length="443" mass="48651">MKLKHTFTAAILTSSLLTSTSFAEPDKYATAEELGLMVGFPPPKDKIVDSSSLLKGPGNRWAYLNMRKLYPSAGIKAADEAIPVEVAIDPAIQSLKVVKPNDKGADTDQSVDMDTYLRETYSDTLLVVKDGKVVYEKYLNGMNANHPHQMMSVTKSFAGLFGLMAVADGKAKEEELVSKYLPELKTSTAFADATFGQVLDMTNSMGFSEDYADPESGIVHYAGVLGLMPQQPGKKYASSIYEYLPTLPRDEVHPKHGEIFHYQTPKTDVVNWATNRVTNKSFEDNMYDVLWSKLGTDGEAYVLLDKNGTLFAGGGLNATPYDLARFGAMMINDGKFNGQQVVAPETIKALSDGGNQKAFADGPSSGGKMAEEPWSYRAQWWVRHAKGKEAFTALGVHGQWIYCDIHRGVAIIKQSSQPVSASDYFDAYNLNAYDAIIEHLTKK</sequence>
<proteinExistence type="predicted"/>
<evidence type="ECO:0000256" key="1">
    <source>
        <dbReference type="SAM" id="SignalP"/>
    </source>
</evidence>
<keyword evidence="4" id="KW-1185">Reference proteome</keyword>
<dbReference type="Gene3D" id="3.40.710.10">
    <property type="entry name" value="DD-peptidase/beta-lactamase superfamily"/>
    <property type="match status" value="1"/>
</dbReference>
<accession>A0ABW4ZDZ8</accession>
<gene>
    <name evidence="3" type="ORF">ACFSW8_12575</name>
</gene>
<keyword evidence="3" id="KW-0378">Hydrolase</keyword>
<reference evidence="4" key="1">
    <citation type="journal article" date="2019" name="Int. J. Syst. Evol. Microbiol.">
        <title>The Global Catalogue of Microorganisms (GCM) 10K type strain sequencing project: providing services to taxonomists for standard genome sequencing and annotation.</title>
        <authorList>
            <consortium name="The Broad Institute Genomics Platform"/>
            <consortium name="The Broad Institute Genome Sequencing Center for Infectious Disease"/>
            <person name="Wu L."/>
            <person name="Ma J."/>
        </authorList>
    </citation>
    <scope>NUCLEOTIDE SEQUENCE [LARGE SCALE GENOMIC DNA]</scope>
    <source>
        <strain evidence="4">CCUG 57942</strain>
    </source>
</reference>
<evidence type="ECO:0000313" key="3">
    <source>
        <dbReference type="EMBL" id="MFD2159736.1"/>
    </source>
</evidence>